<accession>A0AB73BA83</accession>
<feature type="region of interest" description="Disordered" evidence="1">
    <location>
        <begin position="1"/>
        <end position="55"/>
    </location>
</feature>
<proteinExistence type="predicted"/>
<evidence type="ECO:0008006" key="4">
    <source>
        <dbReference type="Google" id="ProtNLM"/>
    </source>
</evidence>
<dbReference type="Proteomes" id="UP000315353">
    <property type="component" value="Unassembled WGS sequence"/>
</dbReference>
<evidence type="ECO:0000313" key="3">
    <source>
        <dbReference type="Proteomes" id="UP000315353"/>
    </source>
</evidence>
<gene>
    <name evidence="2" type="ORF">CFL01nite_21820</name>
</gene>
<dbReference type="EMBL" id="BJNB01000046">
    <property type="protein sequence ID" value="GEB98687.1"/>
    <property type="molecule type" value="Genomic_DNA"/>
</dbReference>
<name>A0AB73BA83_CORFL</name>
<reference evidence="2 3" key="1">
    <citation type="submission" date="2019-06" db="EMBL/GenBank/DDBJ databases">
        <title>Whole genome shotgun sequence of Corynebacterium flavescens NBRC 14136.</title>
        <authorList>
            <person name="Hosoyama A."/>
            <person name="Uohara A."/>
            <person name="Ohji S."/>
            <person name="Ichikawa N."/>
        </authorList>
    </citation>
    <scope>NUCLEOTIDE SEQUENCE [LARGE SCALE GENOMIC DNA]</scope>
    <source>
        <strain evidence="2 3">NBRC 14136</strain>
    </source>
</reference>
<comment type="caution">
    <text evidence="2">The sequence shown here is derived from an EMBL/GenBank/DDBJ whole genome shotgun (WGS) entry which is preliminary data.</text>
</comment>
<protein>
    <recommendedName>
        <fullName evidence="4">Transposase</fullName>
    </recommendedName>
</protein>
<dbReference type="AlphaFoldDB" id="A0AB73BA83"/>
<sequence length="55" mass="6097">MDSYASLDHSQFTGTKRPPEPRELDPAPCAIKTLLQKPSTDRSTDTLALHYINPA</sequence>
<evidence type="ECO:0000256" key="1">
    <source>
        <dbReference type="SAM" id="MobiDB-lite"/>
    </source>
</evidence>
<evidence type="ECO:0000313" key="2">
    <source>
        <dbReference type="EMBL" id="GEB98687.1"/>
    </source>
</evidence>
<organism evidence="2 3">
    <name type="scientific">Corynebacterium flavescens</name>
    <dbReference type="NCBI Taxonomy" id="28028"/>
    <lineage>
        <taxon>Bacteria</taxon>
        <taxon>Bacillati</taxon>
        <taxon>Actinomycetota</taxon>
        <taxon>Actinomycetes</taxon>
        <taxon>Mycobacteriales</taxon>
        <taxon>Corynebacteriaceae</taxon>
        <taxon>Corynebacterium</taxon>
    </lineage>
</organism>